<dbReference type="GO" id="GO:0016020">
    <property type="term" value="C:membrane"/>
    <property type="evidence" value="ECO:0007669"/>
    <property type="project" value="UniProtKB-SubCell"/>
</dbReference>
<dbReference type="EMBL" id="JAINUF010000006">
    <property type="protein sequence ID" value="KAJ8357738.1"/>
    <property type="molecule type" value="Genomic_DNA"/>
</dbReference>
<dbReference type="Proteomes" id="UP001152622">
    <property type="component" value="Chromosome 6"/>
</dbReference>
<evidence type="ECO:0000256" key="4">
    <source>
        <dbReference type="ARBA" id="ARBA00023180"/>
    </source>
</evidence>
<proteinExistence type="predicted"/>
<dbReference type="SUPFAM" id="SSF48726">
    <property type="entry name" value="Immunoglobulin"/>
    <property type="match status" value="1"/>
</dbReference>
<comment type="subcellular location">
    <subcellularLocation>
        <location evidence="1">Membrane</location>
        <topology evidence="1">Single-pass type I membrane protein</topology>
    </subcellularLocation>
</comment>
<keyword evidence="11" id="KW-1185">Reference proteome</keyword>
<dbReference type="InterPro" id="IPR036179">
    <property type="entry name" value="Ig-like_dom_sf"/>
</dbReference>
<keyword evidence="7" id="KW-1133">Transmembrane helix</keyword>
<accession>A0A9Q1FGA6</accession>
<feature type="region of interest" description="Disordered" evidence="6">
    <location>
        <begin position="240"/>
        <end position="273"/>
    </location>
</feature>
<feature type="signal peptide" evidence="8">
    <location>
        <begin position="1"/>
        <end position="22"/>
    </location>
</feature>
<dbReference type="PRINTS" id="PR01856">
    <property type="entry name" value="BASIGIN"/>
</dbReference>
<evidence type="ECO:0000259" key="9">
    <source>
        <dbReference type="PROSITE" id="PS50835"/>
    </source>
</evidence>
<evidence type="ECO:0000256" key="1">
    <source>
        <dbReference type="ARBA" id="ARBA00004479"/>
    </source>
</evidence>
<evidence type="ECO:0000313" key="10">
    <source>
        <dbReference type="EMBL" id="KAJ8357738.1"/>
    </source>
</evidence>
<dbReference type="InterPro" id="IPR003599">
    <property type="entry name" value="Ig_sub"/>
</dbReference>
<feature type="domain" description="Ig-like" evidence="9">
    <location>
        <begin position="23"/>
        <end position="107"/>
    </location>
</feature>
<evidence type="ECO:0000256" key="7">
    <source>
        <dbReference type="SAM" id="Phobius"/>
    </source>
</evidence>
<gene>
    <name evidence="10" type="ORF">SKAU_G00205320</name>
</gene>
<sequence>MAVLWSCGALLLVCLFTASADAGAVVTQPSVVNNQSSAILTCNYTGQHAVQSHHWTKNGKVIETTKEESSKRITEYKLDKIDSHSGGIYTCVFTANGEEVKGDIEVKTMPHVGAYKHSEHANEGEQGSLVCVSHGYPLPTDWKWFLLGPDSLEQAIENGTEKYEIKSTPNRTTLYVKDLEIEKDVGDYMCLGLNELGVARDKIHLRVRSRLAALWPFLGIVVEVIILIAIIFIYEKRRKPDEVNDDDDSGAAPLKNDSATNHKDKNVRQRNSN</sequence>
<keyword evidence="4" id="KW-0325">Glycoprotein</keyword>
<dbReference type="InterPro" id="IPR013783">
    <property type="entry name" value="Ig-like_fold"/>
</dbReference>
<dbReference type="Pfam" id="PF13895">
    <property type="entry name" value="Ig_2"/>
    <property type="match status" value="1"/>
</dbReference>
<keyword evidence="5" id="KW-0393">Immunoglobulin domain</keyword>
<feature type="transmembrane region" description="Helical" evidence="7">
    <location>
        <begin position="213"/>
        <end position="234"/>
    </location>
</feature>
<reference evidence="10" key="1">
    <citation type="journal article" date="2023" name="Science">
        <title>Genome structures resolve the early diversification of teleost fishes.</title>
        <authorList>
            <person name="Parey E."/>
            <person name="Louis A."/>
            <person name="Montfort J."/>
            <person name="Bouchez O."/>
            <person name="Roques C."/>
            <person name="Iampietro C."/>
            <person name="Lluch J."/>
            <person name="Castinel A."/>
            <person name="Donnadieu C."/>
            <person name="Desvignes T."/>
            <person name="Floi Bucao C."/>
            <person name="Jouanno E."/>
            <person name="Wen M."/>
            <person name="Mejri S."/>
            <person name="Dirks R."/>
            <person name="Jansen H."/>
            <person name="Henkel C."/>
            <person name="Chen W.J."/>
            <person name="Zahm M."/>
            <person name="Cabau C."/>
            <person name="Klopp C."/>
            <person name="Thompson A.W."/>
            <person name="Robinson-Rechavi M."/>
            <person name="Braasch I."/>
            <person name="Lecointre G."/>
            <person name="Bobe J."/>
            <person name="Postlethwait J.H."/>
            <person name="Berthelot C."/>
            <person name="Roest Crollius H."/>
            <person name="Guiguen Y."/>
        </authorList>
    </citation>
    <scope>NUCLEOTIDE SEQUENCE</scope>
    <source>
        <strain evidence="10">WJC10195</strain>
    </source>
</reference>
<feature type="domain" description="Ig-like" evidence="9">
    <location>
        <begin position="110"/>
        <end position="190"/>
    </location>
</feature>
<keyword evidence="7" id="KW-0812">Transmembrane</keyword>
<comment type="caution">
    <text evidence="10">The sequence shown here is derived from an EMBL/GenBank/DDBJ whole genome shotgun (WGS) entry which is preliminary data.</text>
</comment>
<dbReference type="PANTHER" id="PTHR11640">
    <property type="entry name" value="NEPHRIN"/>
    <property type="match status" value="1"/>
</dbReference>
<dbReference type="AlphaFoldDB" id="A0A9Q1FGA6"/>
<protein>
    <recommendedName>
        <fullName evidence="9">Ig-like domain-containing protein</fullName>
    </recommendedName>
</protein>
<dbReference type="InterPro" id="IPR051275">
    <property type="entry name" value="Cell_adhesion_signaling"/>
</dbReference>
<dbReference type="Gene3D" id="2.60.40.10">
    <property type="entry name" value="Immunoglobulins"/>
    <property type="match status" value="2"/>
</dbReference>
<evidence type="ECO:0000256" key="5">
    <source>
        <dbReference type="ARBA" id="ARBA00023319"/>
    </source>
</evidence>
<evidence type="ECO:0000256" key="2">
    <source>
        <dbReference type="ARBA" id="ARBA00023136"/>
    </source>
</evidence>
<keyword evidence="2 7" id="KW-0472">Membrane</keyword>
<evidence type="ECO:0000313" key="11">
    <source>
        <dbReference type="Proteomes" id="UP001152622"/>
    </source>
</evidence>
<organism evidence="10 11">
    <name type="scientific">Synaphobranchus kaupii</name>
    <name type="common">Kaup's arrowtooth eel</name>
    <dbReference type="NCBI Taxonomy" id="118154"/>
    <lineage>
        <taxon>Eukaryota</taxon>
        <taxon>Metazoa</taxon>
        <taxon>Chordata</taxon>
        <taxon>Craniata</taxon>
        <taxon>Vertebrata</taxon>
        <taxon>Euteleostomi</taxon>
        <taxon>Actinopterygii</taxon>
        <taxon>Neopterygii</taxon>
        <taxon>Teleostei</taxon>
        <taxon>Anguilliformes</taxon>
        <taxon>Synaphobranchidae</taxon>
        <taxon>Synaphobranchus</taxon>
    </lineage>
</organism>
<keyword evidence="3" id="KW-1015">Disulfide bond</keyword>
<dbReference type="OrthoDB" id="5970915at2759"/>
<keyword evidence="8" id="KW-0732">Signal</keyword>
<dbReference type="SMART" id="SM00409">
    <property type="entry name" value="IG"/>
    <property type="match status" value="2"/>
</dbReference>
<evidence type="ECO:0000256" key="8">
    <source>
        <dbReference type="SAM" id="SignalP"/>
    </source>
</evidence>
<evidence type="ECO:0000256" key="3">
    <source>
        <dbReference type="ARBA" id="ARBA00023157"/>
    </source>
</evidence>
<name>A0A9Q1FGA6_SYNKA</name>
<evidence type="ECO:0000256" key="6">
    <source>
        <dbReference type="SAM" id="MobiDB-lite"/>
    </source>
</evidence>
<dbReference type="PROSITE" id="PS50835">
    <property type="entry name" value="IG_LIKE"/>
    <property type="match status" value="2"/>
</dbReference>
<feature type="chain" id="PRO_5040514854" description="Ig-like domain-containing protein" evidence="8">
    <location>
        <begin position="23"/>
        <end position="273"/>
    </location>
</feature>
<dbReference type="InterPro" id="IPR007110">
    <property type="entry name" value="Ig-like_dom"/>
</dbReference>